<evidence type="ECO:0000256" key="4">
    <source>
        <dbReference type="ARBA" id="ARBA00022801"/>
    </source>
</evidence>
<feature type="compositionally biased region" description="Pro residues" evidence="6">
    <location>
        <begin position="25"/>
        <end position="34"/>
    </location>
</feature>
<dbReference type="PRINTS" id="PR00724">
    <property type="entry name" value="CRBOXYPTASEC"/>
</dbReference>
<dbReference type="OrthoDB" id="443318at2759"/>
<dbReference type="GO" id="GO:0004185">
    <property type="term" value="F:serine-type carboxypeptidase activity"/>
    <property type="evidence" value="ECO:0007669"/>
    <property type="project" value="InterPro"/>
</dbReference>
<feature type="region of interest" description="Disordered" evidence="6">
    <location>
        <begin position="1"/>
        <end position="37"/>
    </location>
</feature>
<evidence type="ECO:0000256" key="6">
    <source>
        <dbReference type="SAM" id="MobiDB-lite"/>
    </source>
</evidence>
<gene>
    <name evidence="7" type="ORF">FA14DRAFT_185668</name>
</gene>
<dbReference type="AlphaFoldDB" id="A0A316V5Z0"/>
<evidence type="ECO:0000256" key="5">
    <source>
        <dbReference type="ARBA" id="ARBA00023180"/>
    </source>
</evidence>
<evidence type="ECO:0000256" key="2">
    <source>
        <dbReference type="ARBA" id="ARBA00022645"/>
    </source>
</evidence>
<evidence type="ECO:0000256" key="1">
    <source>
        <dbReference type="ARBA" id="ARBA00009431"/>
    </source>
</evidence>
<keyword evidence="2" id="KW-0121">Carboxypeptidase</keyword>
<dbReference type="InterPro" id="IPR033124">
    <property type="entry name" value="Ser_caboxypep_his_AS"/>
</dbReference>
<dbReference type="InterPro" id="IPR029058">
    <property type="entry name" value="AB_hydrolase_fold"/>
</dbReference>
<dbReference type="PANTHER" id="PTHR11802">
    <property type="entry name" value="SERINE PROTEASE FAMILY S10 SERINE CARBOXYPEPTIDASE"/>
    <property type="match status" value="1"/>
</dbReference>
<keyword evidence="5" id="KW-0325">Glycoprotein</keyword>
<comment type="similarity">
    <text evidence="1">Belongs to the peptidase S10 family.</text>
</comment>
<evidence type="ECO:0000313" key="8">
    <source>
        <dbReference type="Proteomes" id="UP000245771"/>
    </source>
</evidence>
<dbReference type="SUPFAM" id="SSF53474">
    <property type="entry name" value="alpha/beta-Hydrolases"/>
    <property type="match status" value="1"/>
</dbReference>
<name>A0A316V5Z0_9BASI</name>
<keyword evidence="4 7" id="KW-0378">Hydrolase</keyword>
<accession>A0A316V5Z0</accession>
<proteinExistence type="inferred from homology"/>
<organism evidence="7 8">
    <name type="scientific">Meira miltonrushii</name>
    <dbReference type="NCBI Taxonomy" id="1280837"/>
    <lineage>
        <taxon>Eukaryota</taxon>
        <taxon>Fungi</taxon>
        <taxon>Dikarya</taxon>
        <taxon>Basidiomycota</taxon>
        <taxon>Ustilaginomycotina</taxon>
        <taxon>Exobasidiomycetes</taxon>
        <taxon>Exobasidiales</taxon>
        <taxon>Brachybasidiaceae</taxon>
        <taxon>Meira</taxon>
    </lineage>
</organism>
<dbReference type="STRING" id="1280837.A0A316V5Z0"/>
<protein>
    <submittedName>
        <fullName evidence="7">Alpha/beta-hydrolase</fullName>
    </submittedName>
</protein>
<keyword evidence="8" id="KW-1185">Reference proteome</keyword>
<evidence type="ECO:0000256" key="3">
    <source>
        <dbReference type="ARBA" id="ARBA00022670"/>
    </source>
</evidence>
<keyword evidence="3" id="KW-0645">Protease</keyword>
<dbReference type="Pfam" id="PF00450">
    <property type="entry name" value="Peptidase_S10"/>
    <property type="match status" value="1"/>
</dbReference>
<dbReference type="GO" id="GO:0006508">
    <property type="term" value="P:proteolysis"/>
    <property type="evidence" value="ECO:0007669"/>
    <property type="project" value="UniProtKB-KW"/>
</dbReference>
<dbReference type="EMBL" id="KZ819605">
    <property type="protein sequence ID" value="PWN32654.1"/>
    <property type="molecule type" value="Genomic_DNA"/>
</dbReference>
<dbReference type="PROSITE" id="PS00560">
    <property type="entry name" value="CARBOXYPEPT_SER_HIS"/>
    <property type="match status" value="1"/>
</dbReference>
<dbReference type="PANTHER" id="PTHR11802:SF479">
    <property type="entry name" value="CARBOXYPEPTIDASE"/>
    <property type="match status" value="1"/>
</dbReference>
<dbReference type="InterPro" id="IPR001563">
    <property type="entry name" value="Peptidase_S10"/>
</dbReference>
<dbReference type="GeneID" id="37023250"/>
<dbReference type="Gene3D" id="3.40.50.1820">
    <property type="entry name" value="alpha/beta hydrolase"/>
    <property type="match status" value="1"/>
</dbReference>
<sequence>MGSAQHTKPSKKRWNGSHWQKFPTRPTPIRPPRLPNLQEKPIYSRQTVNKHLPPGVEPSAGCTACKSSLQFTNKEAKKYEVGTNIPGLPFKTKQSWAGNIAMPDTPTTKNASLHFWLWGKDDFRPGDDLIIWMNGGPGCSSLVGLGQEIGPFIFPPGEDQARPNAYSWTIAANVLFISQPVGVAFTTGTTNNTNEDQISQQFVTWLFHFFAVFPNLRFNRIWIAGESYVGRYAAYFLDAYRRNPAGKYLQGIKGGILFSPVVSDLTVQLDAVTYEFAKLNKNILRFKEEDLKIVKNESDTCHLTNFTYNYLTYPPQSRLPDPNPECLTFDLYLELARQHNSHFNMYNIEEPNMGLPGQPTALEKFFNRTDVQDYIHAPRQNFKICKQVFADENYDESEPPDRSPSFQKSILALMVEYSTNFTIMSGLLDGLVMSRGLELALQNLTWGGEQGFNYPPSGRVPLCDMEGNKRAFATFSERKLRYVAVPDAGHMIPMDEPSLSLNAALSMLGRGSLFC</sequence>
<dbReference type="InParanoid" id="A0A316V5Z0"/>
<reference evidence="7 8" key="1">
    <citation type="journal article" date="2018" name="Mol. Biol. Evol.">
        <title>Broad Genomic Sampling Reveals a Smut Pathogenic Ancestry of the Fungal Clade Ustilaginomycotina.</title>
        <authorList>
            <person name="Kijpornyongpan T."/>
            <person name="Mondo S.J."/>
            <person name="Barry K."/>
            <person name="Sandor L."/>
            <person name="Lee J."/>
            <person name="Lipzen A."/>
            <person name="Pangilinan J."/>
            <person name="LaButti K."/>
            <person name="Hainaut M."/>
            <person name="Henrissat B."/>
            <person name="Grigoriev I.V."/>
            <person name="Spatafora J.W."/>
            <person name="Aime M.C."/>
        </authorList>
    </citation>
    <scope>NUCLEOTIDE SEQUENCE [LARGE SCALE GENOMIC DNA]</scope>
    <source>
        <strain evidence="7 8">MCA 3882</strain>
    </source>
</reference>
<dbReference type="RefSeq" id="XP_025352956.1">
    <property type="nucleotide sequence ID" value="XM_025501469.1"/>
</dbReference>
<dbReference type="Proteomes" id="UP000245771">
    <property type="component" value="Unassembled WGS sequence"/>
</dbReference>
<evidence type="ECO:0000313" key="7">
    <source>
        <dbReference type="EMBL" id="PWN32654.1"/>
    </source>
</evidence>